<protein>
    <submittedName>
        <fullName evidence="2">Uncharacterized protein</fullName>
    </submittedName>
</protein>
<keyword evidence="3" id="KW-1185">Reference proteome</keyword>
<organism evidence="2 3">
    <name type="scientific">Pseudocercospora musae</name>
    <dbReference type="NCBI Taxonomy" id="113226"/>
    <lineage>
        <taxon>Eukaryota</taxon>
        <taxon>Fungi</taxon>
        <taxon>Dikarya</taxon>
        <taxon>Ascomycota</taxon>
        <taxon>Pezizomycotina</taxon>
        <taxon>Dothideomycetes</taxon>
        <taxon>Dothideomycetidae</taxon>
        <taxon>Mycosphaerellales</taxon>
        <taxon>Mycosphaerellaceae</taxon>
        <taxon>Pseudocercospora</taxon>
    </lineage>
</organism>
<feature type="region of interest" description="Disordered" evidence="1">
    <location>
        <begin position="23"/>
        <end position="161"/>
    </location>
</feature>
<dbReference type="Proteomes" id="UP000073492">
    <property type="component" value="Unassembled WGS sequence"/>
</dbReference>
<sequence length="390" mass="43516">MGGGKRSSWGALRGLDQELILDEGAAEATIEEGGQEEHVPRPTQSRHATRASRGTVNHNVNYSTKLHPMDFVTRPNSKEVLRQTSNSVSHATPEHGDESTSLSSPPLTDAESHSEASQVEENHRVLTPRTPHPRAVRHSSRKEARTAVMYSSKHHPQDFALPGYKHRAIINPRKRSKPAATEEQHDSPDEIPAKAPRRARKRLKSLGREHAKPQAEAAQKRGRPPKSVKVRPRWRAASTSSDIDELVDNVIAASQLRRRVEVLNSESTSDESVISARLAEFRDHVNPSLSQPEASSVTLTGVSDGSIIPEYIRDRMALKGYDVDSVTNVTLLHEMLLDYRCHEGTELQIYRPYEATDHMPSQFEDEMAITESCSKVQHPFWSTHTTTASQ</sequence>
<reference evidence="2 3" key="1">
    <citation type="submission" date="2015-07" db="EMBL/GenBank/DDBJ databases">
        <title>Comparative genomics of the Sigatoka disease complex on banana suggests a link between parallel evolutionary changes in Pseudocercospora fijiensis and Pseudocercospora eumusae and increased virulence on the banana host.</title>
        <authorList>
            <person name="Chang T.-C."/>
            <person name="Salvucci A."/>
            <person name="Crous P.W."/>
            <person name="Stergiopoulos I."/>
        </authorList>
    </citation>
    <scope>NUCLEOTIDE SEQUENCE [LARGE SCALE GENOMIC DNA]</scope>
    <source>
        <strain evidence="2 3">CBS 116634</strain>
    </source>
</reference>
<dbReference type="AlphaFoldDB" id="A0A139IBG3"/>
<evidence type="ECO:0000313" key="3">
    <source>
        <dbReference type="Proteomes" id="UP000073492"/>
    </source>
</evidence>
<feature type="compositionally biased region" description="Basic residues" evidence="1">
    <location>
        <begin position="195"/>
        <end position="205"/>
    </location>
</feature>
<dbReference type="EMBL" id="LFZO01000166">
    <property type="protein sequence ID" value="KXT12063.1"/>
    <property type="molecule type" value="Genomic_DNA"/>
</dbReference>
<dbReference type="OrthoDB" id="2962993at2759"/>
<feature type="compositionally biased region" description="Basic and acidic residues" evidence="1">
    <location>
        <begin position="180"/>
        <end position="192"/>
    </location>
</feature>
<evidence type="ECO:0000313" key="2">
    <source>
        <dbReference type="EMBL" id="KXT12063.1"/>
    </source>
</evidence>
<proteinExistence type="predicted"/>
<evidence type="ECO:0000256" key="1">
    <source>
        <dbReference type="SAM" id="MobiDB-lite"/>
    </source>
</evidence>
<feature type="compositionally biased region" description="Acidic residues" evidence="1">
    <location>
        <begin position="23"/>
        <end position="34"/>
    </location>
</feature>
<gene>
    <name evidence="2" type="ORF">AC579_1862</name>
</gene>
<accession>A0A139IBG3</accession>
<name>A0A139IBG3_9PEZI</name>
<feature type="compositionally biased region" description="Basic and acidic residues" evidence="1">
    <location>
        <begin position="110"/>
        <end position="124"/>
    </location>
</feature>
<feature type="region of interest" description="Disordered" evidence="1">
    <location>
        <begin position="174"/>
        <end position="235"/>
    </location>
</feature>
<comment type="caution">
    <text evidence="2">The sequence shown here is derived from an EMBL/GenBank/DDBJ whole genome shotgun (WGS) entry which is preliminary data.</text>
</comment>
<feature type="compositionally biased region" description="Basic residues" evidence="1">
    <location>
        <begin position="131"/>
        <end position="140"/>
    </location>
</feature>
<feature type="compositionally biased region" description="Polar residues" evidence="1">
    <location>
        <begin position="42"/>
        <end position="64"/>
    </location>
</feature>
<feature type="compositionally biased region" description="Basic residues" evidence="1">
    <location>
        <begin position="220"/>
        <end position="234"/>
    </location>
</feature>